<accession>A0A8T2ZZ56</accession>
<dbReference type="AlphaFoldDB" id="A0A8T2ZZ56"/>
<dbReference type="PROSITE" id="PS50076">
    <property type="entry name" value="DNAJ_2"/>
    <property type="match status" value="1"/>
</dbReference>
<sequence length="120" mass="13774">MILAGCARLNGFDEIKKAYRGMAQQYHPDVCTPSAREESTKRFVELQKAYETLSDPVSRRMHDYEMGLVNSGGFAFEGLPLEDRRNRFPREMYGKGNCMDCSNDHMPEWRGGTINTCKVR</sequence>
<protein>
    <recommendedName>
        <fullName evidence="1">J domain-containing protein</fullName>
    </recommendedName>
</protein>
<dbReference type="CDD" id="cd06257">
    <property type="entry name" value="DnaJ"/>
    <property type="match status" value="1"/>
</dbReference>
<evidence type="ECO:0000313" key="3">
    <source>
        <dbReference type="Proteomes" id="UP000807159"/>
    </source>
</evidence>
<dbReference type="Gene3D" id="1.10.287.110">
    <property type="entry name" value="DnaJ domain"/>
    <property type="match status" value="1"/>
</dbReference>
<dbReference type="EMBL" id="JACEGQ020000001">
    <property type="protein sequence ID" value="KAH8522608.1"/>
    <property type="molecule type" value="Genomic_DNA"/>
</dbReference>
<dbReference type="SUPFAM" id="SSF46565">
    <property type="entry name" value="Chaperone J-domain"/>
    <property type="match status" value="1"/>
</dbReference>
<organism evidence="2 3">
    <name type="scientific">Populus deltoides</name>
    <name type="common">Eastern poplar</name>
    <name type="synonym">Eastern cottonwood</name>
    <dbReference type="NCBI Taxonomy" id="3696"/>
    <lineage>
        <taxon>Eukaryota</taxon>
        <taxon>Viridiplantae</taxon>
        <taxon>Streptophyta</taxon>
        <taxon>Embryophyta</taxon>
        <taxon>Tracheophyta</taxon>
        <taxon>Spermatophyta</taxon>
        <taxon>Magnoliopsida</taxon>
        <taxon>eudicotyledons</taxon>
        <taxon>Gunneridae</taxon>
        <taxon>Pentapetalae</taxon>
        <taxon>rosids</taxon>
        <taxon>fabids</taxon>
        <taxon>Malpighiales</taxon>
        <taxon>Salicaceae</taxon>
        <taxon>Saliceae</taxon>
        <taxon>Populus</taxon>
    </lineage>
</organism>
<evidence type="ECO:0000313" key="2">
    <source>
        <dbReference type="EMBL" id="KAH8522608.1"/>
    </source>
</evidence>
<dbReference type="InterPro" id="IPR001623">
    <property type="entry name" value="DnaJ_domain"/>
</dbReference>
<name>A0A8T2ZZ56_POPDE</name>
<gene>
    <name evidence="2" type="ORF">H0E87_003305</name>
</gene>
<evidence type="ECO:0000259" key="1">
    <source>
        <dbReference type="PROSITE" id="PS50076"/>
    </source>
</evidence>
<dbReference type="Proteomes" id="UP000807159">
    <property type="component" value="Chromosome 1"/>
</dbReference>
<dbReference type="PRINTS" id="PR00625">
    <property type="entry name" value="JDOMAIN"/>
</dbReference>
<dbReference type="InterPro" id="IPR036869">
    <property type="entry name" value="J_dom_sf"/>
</dbReference>
<dbReference type="GO" id="GO:0009507">
    <property type="term" value="C:chloroplast"/>
    <property type="evidence" value="ECO:0007669"/>
    <property type="project" value="TreeGrafter"/>
</dbReference>
<proteinExistence type="predicted"/>
<dbReference type="SMART" id="SM00271">
    <property type="entry name" value="DnaJ"/>
    <property type="match status" value="1"/>
</dbReference>
<dbReference type="Pfam" id="PF00226">
    <property type="entry name" value="DnaJ"/>
    <property type="match status" value="1"/>
</dbReference>
<feature type="domain" description="J" evidence="1">
    <location>
        <begin position="1"/>
        <end position="66"/>
    </location>
</feature>
<keyword evidence="3" id="KW-1185">Reference proteome</keyword>
<dbReference type="PANTHER" id="PTHR45090">
    <property type="entry name" value="CHAPERONE PROTEIN DNAJ 20 CHLOROPLASTIC"/>
    <property type="match status" value="1"/>
</dbReference>
<dbReference type="PANTHER" id="PTHR45090:SF3">
    <property type="entry name" value="OS09G0368800 PROTEIN"/>
    <property type="match status" value="1"/>
</dbReference>
<reference evidence="2" key="1">
    <citation type="journal article" date="2021" name="J. Hered.">
        <title>Genome Assembly of Salicaceae Populus deltoides (Eastern Cottonwood) I-69 Based on Nanopore Sequencing and Hi-C Technologies.</title>
        <authorList>
            <person name="Bai S."/>
            <person name="Wu H."/>
            <person name="Zhang J."/>
            <person name="Pan Z."/>
            <person name="Zhao W."/>
            <person name="Li Z."/>
            <person name="Tong C."/>
        </authorList>
    </citation>
    <scope>NUCLEOTIDE SEQUENCE</scope>
    <source>
        <tissue evidence="2">Leaf</tissue>
    </source>
</reference>
<dbReference type="InterPro" id="IPR053232">
    <property type="entry name" value="DnaJ_C/III_chloroplastic"/>
</dbReference>
<comment type="caution">
    <text evidence="2">The sequence shown here is derived from an EMBL/GenBank/DDBJ whole genome shotgun (WGS) entry which is preliminary data.</text>
</comment>